<dbReference type="AlphaFoldDB" id="G8Y1W7"/>
<keyword evidence="4" id="KW-1185">Reference proteome</keyword>
<dbReference type="SUPFAM" id="SSF48179">
    <property type="entry name" value="6-phosphogluconate dehydrogenase C-terminal domain-like"/>
    <property type="match status" value="1"/>
</dbReference>
<dbReference type="OrthoDB" id="3609at2759"/>
<gene>
    <name evidence="3" type="primary">Piso0_005333</name>
    <name evidence="3" type="ORF">GNLVRS01_PISO0N12839g</name>
</gene>
<organism evidence="3 4">
    <name type="scientific">Pichia sorbitophila (strain ATCC MYA-4447 / BCRC 22081 / CBS 7064 / NBRC 10061 / NRRL Y-12695)</name>
    <name type="common">Hybrid yeast</name>
    <dbReference type="NCBI Taxonomy" id="559304"/>
    <lineage>
        <taxon>Eukaryota</taxon>
        <taxon>Fungi</taxon>
        <taxon>Dikarya</taxon>
        <taxon>Ascomycota</taxon>
        <taxon>Saccharomycotina</taxon>
        <taxon>Pichiomycetes</taxon>
        <taxon>Debaryomycetaceae</taxon>
        <taxon>Millerozyma</taxon>
    </lineage>
</organism>
<dbReference type="PANTHER" id="PTHR21708">
    <property type="entry name" value="PROBABLE 2-DEHYDROPANTOATE 2-REDUCTASE"/>
    <property type="match status" value="1"/>
</dbReference>
<dbReference type="InterPro" id="IPR013752">
    <property type="entry name" value="KPA_reductase"/>
</dbReference>
<dbReference type="PANTHER" id="PTHR21708:SF30">
    <property type="entry name" value="2-DEHYDROPANTOATE 2-REDUCTASE-RELATED"/>
    <property type="match status" value="1"/>
</dbReference>
<reference evidence="3 4" key="1">
    <citation type="journal article" date="2012" name="G3 (Bethesda)">
        <title>Pichia sorbitophila, an interspecies yeast hybrid reveals early steps of genome resolution following polyploidization.</title>
        <authorList>
            <person name="Leh Louis V."/>
            <person name="Despons L."/>
            <person name="Friedrich A."/>
            <person name="Martin T."/>
            <person name="Durrens P."/>
            <person name="Casaregola S."/>
            <person name="Neuveglise C."/>
            <person name="Fairhead C."/>
            <person name="Marck C."/>
            <person name="Cruz J.A."/>
            <person name="Straub M.L."/>
            <person name="Kugler V."/>
            <person name="Sacerdot C."/>
            <person name="Uzunov Z."/>
            <person name="Thierry A."/>
            <person name="Weiss S."/>
            <person name="Bleykasten C."/>
            <person name="De Montigny J."/>
            <person name="Jacques N."/>
            <person name="Jung P."/>
            <person name="Lemaire M."/>
            <person name="Mallet S."/>
            <person name="Morel G."/>
            <person name="Richard G.F."/>
            <person name="Sarkar A."/>
            <person name="Savel G."/>
            <person name="Schacherer J."/>
            <person name="Seret M.L."/>
            <person name="Talla E."/>
            <person name="Samson G."/>
            <person name="Jubin C."/>
            <person name="Poulain J."/>
            <person name="Vacherie B."/>
            <person name="Barbe V."/>
            <person name="Pelletier E."/>
            <person name="Sherman D.J."/>
            <person name="Westhof E."/>
            <person name="Weissenbach J."/>
            <person name="Baret P.V."/>
            <person name="Wincker P."/>
            <person name="Gaillardin C."/>
            <person name="Dujon B."/>
            <person name="Souciet J.L."/>
        </authorList>
    </citation>
    <scope>NUCLEOTIDE SEQUENCE [LARGE SCALE GENOMIC DNA]</scope>
    <source>
        <strain evidence="4">ATCC MYA-4447 / BCRC 22081 / CBS 7064 / NBRC 10061 / NRRL Y-12695</strain>
    </source>
</reference>
<dbReference type="Gene3D" id="3.40.50.720">
    <property type="entry name" value="NAD(P)-binding Rossmann-like Domain"/>
    <property type="match status" value="1"/>
</dbReference>
<dbReference type="InterPro" id="IPR013332">
    <property type="entry name" value="KPR_N"/>
</dbReference>
<evidence type="ECO:0000313" key="4">
    <source>
        <dbReference type="Proteomes" id="UP000005222"/>
    </source>
</evidence>
<evidence type="ECO:0000313" key="3">
    <source>
        <dbReference type="EMBL" id="CCE86820.1"/>
    </source>
</evidence>
<dbReference type="InterPro" id="IPR051402">
    <property type="entry name" value="KPR-Related"/>
</dbReference>
<protein>
    <submittedName>
        <fullName evidence="3">Piso0_005333 protein</fullName>
    </submittedName>
</protein>
<dbReference type="HOGENOM" id="CLU_031468_2_1_1"/>
<dbReference type="FunCoup" id="G8Y1W7">
    <property type="interactions" value="64"/>
</dbReference>
<accession>G8Y1W7</accession>
<dbReference type="STRING" id="559304.G8Y1W7"/>
<evidence type="ECO:0000259" key="1">
    <source>
        <dbReference type="Pfam" id="PF02558"/>
    </source>
</evidence>
<evidence type="ECO:0000259" key="2">
    <source>
        <dbReference type="Pfam" id="PF08546"/>
    </source>
</evidence>
<dbReference type="FunFam" id="1.10.1040.10:FF:000017">
    <property type="entry name" value="2-dehydropantoate 2-reductase"/>
    <property type="match status" value="1"/>
</dbReference>
<name>G8Y1W7_PICSO</name>
<dbReference type="Pfam" id="PF02558">
    <property type="entry name" value="ApbA"/>
    <property type="match status" value="1"/>
</dbReference>
<dbReference type="eggNOG" id="ENOG502QWBM">
    <property type="taxonomic scope" value="Eukaryota"/>
</dbReference>
<dbReference type="InterPro" id="IPR013328">
    <property type="entry name" value="6PGD_dom2"/>
</dbReference>
<dbReference type="Gene3D" id="1.10.1040.10">
    <property type="entry name" value="N-(1-d-carboxylethyl)-l-norvaline Dehydrogenase, domain 2"/>
    <property type="match status" value="1"/>
</dbReference>
<sequence length="353" mass="39542">MPYKVLSIGLGGVGVIANYTLQKFNSDVETTAIIRSDYDTVIAKGYTISSIDYGGRSQHGGEEDPENNVQGYKPHNVVKTLAEATKFGPFDFIVVSTKVIPQKENNIWDELNKFTELLLPNKGTSVVLLQNGIGLEILWEKLLEKVNLISGVSYISSVNDKGTVTQYGHDYVSFGLFDQNGDKKALETFIELYKSGHNSVSLDNNVAYTRWKKLLYNASFNTACCLVDADVGLLFDTEDVINEVIVPLMREVKYVSNLDLSKKNSDDLITDKDIDKLLKITDDTDARNRYQPSMLVDFRQGRPIELEVILGNVIKIFELRSADGDTAKDKIPYLKLLYHLLKVVQLKLQNAKA</sequence>
<dbReference type="GO" id="GO:0005737">
    <property type="term" value="C:cytoplasm"/>
    <property type="evidence" value="ECO:0007669"/>
    <property type="project" value="TreeGrafter"/>
</dbReference>
<proteinExistence type="predicted"/>
<dbReference type="InParanoid" id="G8Y1W7"/>
<feature type="domain" description="Ketopantoate reductase N-terminal" evidence="1">
    <location>
        <begin position="6"/>
        <end position="178"/>
    </location>
</feature>
<dbReference type="EMBL" id="FO082046">
    <property type="protein sequence ID" value="CCE86820.1"/>
    <property type="molecule type" value="Genomic_DNA"/>
</dbReference>
<dbReference type="Proteomes" id="UP000005222">
    <property type="component" value="Chromosome N"/>
</dbReference>
<feature type="domain" description="Ketopantoate reductase C-terminal" evidence="2">
    <location>
        <begin position="205"/>
        <end position="345"/>
    </location>
</feature>
<dbReference type="InterPro" id="IPR008927">
    <property type="entry name" value="6-PGluconate_DH-like_C_sf"/>
</dbReference>
<dbReference type="Pfam" id="PF08546">
    <property type="entry name" value="ApbA_C"/>
    <property type="match status" value="1"/>
</dbReference>